<reference evidence="1" key="1">
    <citation type="submission" date="2019-10" db="EMBL/GenBank/DDBJ databases">
        <title>Draft genome sequece of Microseira wollei NIES-4236.</title>
        <authorList>
            <person name="Yamaguchi H."/>
            <person name="Suzuki S."/>
            <person name="Kawachi M."/>
        </authorList>
    </citation>
    <scope>NUCLEOTIDE SEQUENCE</scope>
    <source>
        <strain evidence="1">NIES-4236</strain>
    </source>
</reference>
<comment type="caution">
    <text evidence="1">The sequence shown here is derived from an EMBL/GenBank/DDBJ whole genome shotgun (WGS) entry which is preliminary data.</text>
</comment>
<keyword evidence="2" id="KW-1185">Reference proteome</keyword>
<dbReference type="Proteomes" id="UP001050975">
    <property type="component" value="Unassembled WGS sequence"/>
</dbReference>
<accession>A0AAV3XTW2</accession>
<sequence length="86" mass="9779">MALNIFILFSLSLIPEAEPPDPRSQAQPGNEISEALPRFLEALPRFLEALPRFLEALPRFLEALPRFLEALPRLSKRHSPLQCLCN</sequence>
<protein>
    <submittedName>
        <fullName evidence="1">Uncharacterized protein</fullName>
    </submittedName>
</protein>
<evidence type="ECO:0000313" key="1">
    <source>
        <dbReference type="EMBL" id="GET43662.1"/>
    </source>
</evidence>
<proteinExistence type="predicted"/>
<name>A0AAV3XTW2_9CYAN</name>
<organism evidence="1 2">
    <name type="scientific">Microseira wollei NIES-4236</name>
    <dbReference type="NCBI Taxonomy" id="2530354"/>
    <lineage>
        <taxon>Bacteria</taxon>
        <taxon>Bacillati</taxon>
        <taxon>Cyanobacteriota</taxon>
        <taxon>Cyanophyceae</taxon>
        <taxon>Oscillatoriophycideae</taxon>
        <taxon>Aerosakkonematales</taxon>
        <taxon>Aerosakkonemataceae</taxon>
        <taxon>Microseira</taxon>
    </lineage>
</organism>
<evidence type="ECO:0000313" key="2">
    <source>
        <dbReference type="Proteomes" id="UP001050975"/>
    </source>
</evidence>
<dbReference type="EMBL" id="BLAY01000241">
    <property type="protein sequence ID" value="GET43662.1"/>
    <property type="molecule type" value="Genomic_DNA"/>
</dbReference>
<dbReference type="AlphaFoldDB" id="A0AAV3XTW2"/>
<gene>
    <name evidence="1" type="ORF">MiSe_84870</name>
</gene>